<dbReference type="Gene3D" id="3.40.50.10090">
    <property type="match status" value="2"/>
</dbReference>
<gene>
    <name evidence="2" type="ORF">J8J14_20555</name>
</gene>
<keyword evidence="2" id="KW-0456">Lyase</keyword>
<organism evidence="2 3">
    <name type="scientific">Pararoseomonas baculiformis</name>
    <dbReference type="NCBI Taxonomy" id="2820812"/>
    <lineage>
        <taxon>Bacteria</taxon>
        <taxon>Pseudomonadati</taxon>
        <taxon>Pseudomonadota</taxon>
        <taxon>Alphaproteobacteria</taxon>
        <taxon>Acetobacterales</taxon>
        <taxon>Acetobacteraceae</taxon>
        <taxon>Pararoseomonas</taxon>
    </lineage>
</organism>
<dbReference type="GO" id="GO:0004852">
    <property type="term" value="F:uroporphyrinogen-III synthase activity"/>
    <property type="evidence" value="ECO:0007669"/>
    <property type="project" value="UniProtKB-EC"/>
</dbReference>
<reference evidence="2 3" key="1">
    <citation type="submission" date="2021-03" db="EMBL/GenBank/DDBJ databases">
        <authorList>
            <person name="So Y."/>
        </authorList>
    </citation>
    <scope>NUCLEOTIDE SEQUENCE [LARGE SCALE GENOMIC DNA]</scope>
    <source>
        <strain evidence="2 3">SSH11</strain>
    </source>
</reference>
<sequence>MADRGGASRPACLITRPEPGAAATAARVAALGWRPVLAPALRLAPLSLAPMPEARALLLPSAAALPALRGVLPPSLPVLAVGAGTAAAAQGAGFTRVVAAEGDAASLAVLAAASLDPREGPVLLATGQGYGDELAAELERRGFSVIRRETYAATEVAELPPLARDALRAGQVRAALFLSPRSARSTLAQLRASGLTAAATGIRAVALSARVAEALSTSPEGFSAPITWGGLDVAPRPDQDALLALLGHAP</sequence>
<dbReference type="RefSeq" id="WP_209381438.1">
    <property type="nucleotide sequence ID" value="NZ_JAGIZB010000027.1"/>
</dbReference>
<evidence type="ECO:0000259" key="1">
    <source>
        <dbReference type="Pfam" id="PF02602"/>
    </source>
</evidence>
<proteinExistence type="predicted"/>
<protein>
    <submittedName>
        <fullName evidence="2">Uroporphyrinogen-III synthase</fullName>
        <ecNumber evidence="2">4.2.1.75</ecNumber>
    </submittedName>
</protein>
<accession>A0ABS4AKZ9</accession>
<dbReference type="SUPFAM" id="SSF69618">
    <property type="entry name" value="HemD-like"/>
    <property type="match status" value="1"/>
</dbReference>
<dbReference type="EMBL" id="JAGIZB010000027">
    <property type="protein sequence ID" value="MBP0447173.1"/>
    <property type="molecule type" value="Genomic_DNA"/>
</dbReference>
<dbReference type="Pfam" id="PF02602">
    <property type="entry name" value="HEM4"/>
    <property type="match status" value="1"/>
</dbReference>
<evidence type="ECO:0000313" key="3">
    <source>
        <dbReference type="Proteomes" id="UP000681594"/>
    </source>
</evidence>
<dbReference type="InterPro" id="IPR003754">
    <property type="entry name" value="4pyrrol_synth_uPrphyn_synth"/>
</dbReference>
<dbReference type="EC" id="4.2.1.75" evidence="2"/>
<keyword evidence="3" id="KW-1185">Reference proteome</keyword>
<name>A0ABS4AKZ9_9PROT</name>
<dbReference type="Proteomes" id="UP000681594">
    <property type="component" value="Unassembled WGS sequence"/>
</dbReference>
<evidence type="ECO:0000313" key="2">
    <source>
        <dbReference type="EMBL" id="MBP0447173.1"/>
    </source>
</evidence>
<comment type="caution">
    <text evidence="2">The sequence shown here is derived from an EMBL/GenBank/DDBJ whole genome shotgun (WGS) entry which is preliminary data.</text>
</comment>
<dbReference type="InterPro" id="IPR036108">
    <property type="entry name" value="4pyrrol_syn_uPrphyn_synt_sf"/>
</dbReference>
<feature type="domain" description="Tetrapyrrole biosynthesis uroporphyrinogen III synthase" evidence="1">
    <location>
        <begin position="23"/>
        <end position="216"/>
    </location>
</feature>